<evidence type="ECO:0000256" key="6">
    <source>
        <dbReference type="SAM" id="Phobius"/>
    </source>
</evidence>
<feature type="transmembrane region" description="Helical" evidence="6">
    <location>
        <begin position="87"/>
        <end position="108"/>
    </location>
</feature>
<feature type="transmembrane region" description="Helical" evidence="6">
    <location>
        <begin position="18"/>
        <end position="39"/>
    </location>
</feature>
<evidence type="ECO:0000256" key="4">
    <source>
        <dbReference type="ARBA" id="ARBA00022989"/>
    </source>
</evidence>
<protein>
    <submittedName>
        <fullName evidence="7">APC family permease</fullName>
    </submittedName>
</protein>
<dbReference type="Proteomes" id="UP001524502">
    <property type="component" value="Unassembled WGS sequence"/>
</dbReference>
<feature type="transmembrane region" description="Helical" evidence="6">
    <location>
        <begin position="205"/>
        <end position="227"/>
    </location>
</feature>
<feature type="transmembrane region" description="Helical" evidence="6">
    <location>
        <begin position="239"/>
        <end position="261"/>
    </location>
</feature>
<feature type="transmembrane region" description="Helical" evidence="6">
    <location>
        <begin position="436"/>
        <end position="455"/>
    </location>
</feature>
<gene>
    <name evidence="7" type="ORF">NE619_04635</name>
</gene>
<evidence type="ECO:0000256" key="3">
    <source>
        <dbReference type="ARBA" id="ARBA00022692"/>
    </source>
</evidence>
<organism evidence="7 8">
    <name type="scientific">Anaerovorax odorimutans</name>
    <dbReference type="NCBI Taxonomy" id="109327"/>
    <lineage>
        <taxon>Bacteria</taxon>
        <taxon>Bacillati</taxon>
        <taxon>Bacillota</taxon>
        <taxon>Clostridia</taxon>
        <taxon>Peptostreptococcales</taxon>
        <taxon>Anaerovoracaceae</taxon>
        <taxon>Anaerovorax</taxon>
    </lineage>
</organism>
<feature type="transmembrane region" description="Helical" evidence="6">
    <location>
        <begin position="296"/>
        <end position="321"/>
    </location>
</feature>
<evidence type="ECO:0000256" key="5">
    <source>
        <dbReference type="ARBA" id="ARBA00023136"/>
    </source>
</evidence>
<feature type="transmembrane region" description="Helical" evidence="6">
    <location>
        <begin position="166"/>
        <end position="185"/>
    </location>
</feature>
<keyword evidence="8" id="KW-1185">Reference proteome</keyword>
<keyword evidence="4 6" id="KW-1133">Transmembrane helix</keyword>
<name>A0ABT1RLE1_9FIRM</name>
<dbReference type="PANTHER" id="PTHR42770">
    <property type="entry name" value="AMINO ACID TRANSPORTER-RELATED"/>
    <property type="match status" value="1"/>
</dbReference>
<feature type="transmembrane region" description="Helical" evidence="6">
    <location>
        <begin position="367"/>
        <end position="390"/>
    </location>
</feature>
<dbReference type="PIRSF" id="PIRSF006060">
    <property type="entry name" value="AA_transporter"/>
    <property type="match status" value="1"/>
</dbReference>
<reference evidence="7 8" key="1">
    <citation type="submission" date="2022-06" db="EMBL/GenBank/DDBJ databases">
        <title>Isolation of gut microbiota from human fecal samples.</title>
        <authorList>
            <person name="Pamer E.G."/>
            <person name="Barat B."/>
            <person name="Waligurski E."/>
            <person name="Medina S."/>
            <person name="Paddock L."/>
            <person name="Mostad J."/>
        </authorList>
    </citation>
    <scope>NUCLEOTIDE SEQUENCE [LARGE SCALE GENOMIC DNA]</scope>
    <source>
        <strain evidence="7 8">SL.3.17</strain>
    </source>
</reference>
<dbReference type="PANTHER" id="PTHR42770:SF7">
    <property type="entry name" value="MEMBRANE PROTEIN"/>
    <property type="match status" value="1"/>
</dbReference>
<evidence type="ECO:0000256" key="2">
    <source>
        <dbReference type="ARBA" id="ARBA00022475"/>
    </source>
</evidence>
<keyword evidence="5 6" id="KW-0472">Membrane</keyword>
<evidence type="ECO:0000313" key="8">
    <source>
        <dbReference type="Proteomes" id="UP001524502"/>
    </source>
</evidence>
<dbReference type="EMBL" id="JANFXK010000003">
    <property type="protein sequence ID" value="MCQ4636004.1"/>
    <property type="molecule type" value="Genomic_DNA"/>
</dbReference>
<evidence type="ECO:0000313" key="7">
    <source>
        <dbReference type="EMBL" id="MCQ4636004.1"/>
    </source>
</evidence>
<accession>A0ABT1RLE1</accession>
<dbReference type="InterPro" id="IPR002293">
    <property type="entry name" value="AA/rel_permease1"/>
</dbReference>
<evidence type="ECO:0000256" key="1">
    <source>
        <dbReference type="ARBA" id="ARBA00004651"/>
    </source>
</evidence>
<feature type="transmembrane region" description="Helical" evidence="6">
    <location>
        <begin position="45"/>
        <end position="66"/>
    </location>
</feature>
<feature type="transmembrane region" description="Helical" evidence="6">
    <location>
        <begin position="406"/>
        <end position="430"/>
    </location>
</feature>
<comment type="subcellular location">
    <subcellularLocation>
        <location evidence="1">Cell membrane</location>
        <topology evidence="1">Multi-pass membrane protein</topology>
    </subcellularLocation>
</comment>
<comment type="caution">
    <text evidence="7">The sequence shown here is derived from an EMBL/GenBank/DDBJ whole genome shotgun (WGS) entry which is preliminary data.</text>
</comment>
<keyword evidence="3 6" id="KW-0812">Transmembrane</keyword>
<sequence length="481" mass="51296">MSQGGRQELQKSLNMKDVLALAFGTMIGWGWIMLAGSWVGNGGTMGAILAFVLGGVMATFVGLTYAELTPMLPLSGGELVFSYRAMGYNASWFTGWMITLAYIGVAAWEGPALANALSFLFSGLLPKLGTLYELQGSEVTGIFLVIGCVGAVIMTVLNYRGAKASAIFQTTATIAMAIGGIAFFVSGTATGSLENMQPMFTDGTGFVAVVLAVPAMFVGFDVIPQAAEEMNIPLGKIGKVMIIAIVMAATWYIIMILGTALSTPGDVLAGYNADPDSVPVANAWAYAMGTPVFGKIMIIAAMCGILTSWNGFIVGASRVIFSMARAHMLPKVFEKVHPKYGSPTAAILLVGLITILSPLLGKSALSWFVNAAAFGTVVAYFMVSLSYLILRKKEPQLERPFKVRRAGILVGILAVGVALFMVSLYLPIYSPSPLKPIEWCLVGGWIVLGIILFIFNKFGKNGKASEAEIEFQMFGDKYKRF</sequence>
<dbReference type="InterPro" id="IPR050367">
    <property type="entry name" value="APC_superfamily"/>
</dbReference>
<dbReference type="Pfam" id="PF13520">
    <property type="entry name" value="AA_permease_2"/>
    <property type="match status" value="1"/>
</dbReference>
<dbReference type="Gene3D" id="1.20.1740.10">
    <property type="entry name" value="Amino acid/polyamine transporter I"/>
    <property type="match status" value="1"/>
</dbReference>
<proteinExistence type="predicted"/>
<feature type="transmembrane region" description="Helical" evidence="6">
    <location>
        <begin position="342"/>
        <end position="361"/>
    </location>
</feature>
<keyword evidence="2" id="KW-1003">Cell membrane</keyword>
<feature type="transmembrane region" description="Helical" evidence="6">
    <location>
        <begin position="139"/>
        <end position="159"/>
    </location>
</feature>
<dbReference type="RefSeq" id="WP_256131187.1">
    <property type="nucleotide sequence ID" value="NZ_JANFXK010000003.1"/>
</dbReference>